<proteinExistence type="predicted"/>
<name>A0A7W5DYH5_9BACT</name>
<gene>
    <name evidence="1" type="ORF">FHS27_002381</name>
</gene>
<sequence length="334" mass="36010">MPHLDVVPIILLTDAIITSRPAPEFWHFHHLRDRIAMDGEFSTRNTAASTHPNGGIACGFVAMTRFLAVFGLSVAVLGGCAHRYGHIVANDDKDLVGSHEAGAATWNPLVDSSVAQLLGRCPPPQPLPFGGQFGADVGTPAMMASHQLAGNQLPGEMQLNDPSVVMPGAPGTTGAIDPSCPPQLATGPARVCFIGIENKSAEELVDFKDQLYERIDSQVNAGEAFRSISRRMVDAALIETRLRPDSLFLPANRAAFAAALGRQGTPVDYLLYATITSGTTDRNKSTQRDYVLTLEMVNLHSGDYIKESAKIRKGYHKTRGGKWWNFGVFDQADG</sequence>
<reference evidence="1 2" key="1">
    <citation type="submission" date="2020-08" db="EMBL/GenBank/DDBJ databases">
        <title>Genomic Encyclopedia of Type Strains, Phase III (KMG-III): the genomes of soil and plant-associated and newly described type strains.</title>
        <authorList>
            <person name="Whitman W."/>
        </authorList>
    </citation>
    <scope>NUCLEOTIDE SEQUENCE [LARGE SCALE GENOMIC DNA]</scope>
    <source>
        <strain evidence="1 2">CECT 8075</strain>
    </source>
</reference>
<evidence type="ECO:0008006" key="3">
    <source>
        <dbReference type="Google" id="ProtNLM"/>
    </source>
</evidence>
<evidence type="ECO:0000313" key="2">
    <source>
        <dbReference type="Proteomes" id="UP000536179"/>
    </source>
</evidence>
<comment type="caution">
    <text evidence="1">The sequence shown here is derived from an EMBL/GenBank/DDBJ whole genome shotgun (WGS) entry which is preliminary data.</text>
</comment>
<dbReference type="Pfam" id="PF13036">
    <property type="entry name" value="LpoB"/>
    <property type="match status" value="1"/>
</dbReference>
<organism evidence="1 2">
    <name type="scientific">Aporhodopirellula rubra</name>
    <dbReference type="NCBI Taxonomy" id="980271"/>
    <lineage>
        <taxon>Bacteria</taxon>
        <taxon>Pseudomonadati</taxon>
        <taxon>Planctomycetota</taxon>
        <taxon>Planctomycetia</taxon>
        <taxon>Pirellulales</taxon>
        <taxon>Pirellulaceae</taxon>
        <taxon>Aporhodopirellula</taxon>
    </lineage>
</organism>
<dbReference type="InterPro" id="IPR014094">
    <property type="entry name" value="LpoB"/>
</dbReference>
<dbReference type="AlphaFoldDB" id="A0A7W5DYH5"/>
<dbReference type="Gene3D" id="3.40.50.10610">
    <property type="entry name" value="ABC-type transport auxiliary lipoprotein component"/>
    <property type="match status" value="1"/>
</dbReference>
<dbReference type="EMBL" id="JACHXU010000007">
    <property type="protein sequence ID" value="MBB3206569.1"/>
    <property type="molecule type" value="Genomic_DNA"/>
</dbReference>
<dbReference type="Proteomes" id="UP000536179">
    <property type="component" value="Unassembled WGS sequence"/>
</dbReference>
<keyword evidence="2" id="KW-1185">Reference proteome</keyword>
<evidence type="ECO:0000313" key="1">
    <source>
        <dbReference type="EMBL" id="MBB3206569.1"/>
    </source>
</evidence>
<accession>A0A7W5DYH5</accession>
<protein>
    <recommendedName>
        <fullName evidence="3">Penicillin-binding protein activator LpoB</fullName>
    </recommendedName>
</protein>